<feature type="non-terminal residue" evidence="1">
    <location>
        <position position="23"/>
    </location>
</feature>
<dbReference type="EMBL" id="LXQA010762705">
    <property type="protein sequence ID" value="MCI69772.1"/>
    <property type="molecule type" value="Genomic_DNA"/>
</dbReference>
<accession>A0A392U8R4</accession>
<reference evidence="1 2" key="1">
    <citation type="journal article" date="2018" name="Front. Plant Sci.">
        <title>Red Clover (Trifolium pratense) and Zigzag Clover (T. medium) - A Picture of Genomic Similarities and Differences.</title>
        <authorList>
            <person name="Dluhosova J."/>
            <person name="Istvanek J."/>
            <person name="Nedelnik J."/>
            <person name="Repkova J."/>
        </authorList>
    </citation>
    <scope>NUCLEOTIDE SEQUENCE [LARGE SCALE GENOMIC DNA]</scope>
    <source>
        <strain evidence="2">cv. 10/8</strain>
        <tissue evidence="1">Leaf</tissue>
    </source>
</reference>
<dbReference type="Proteomes" id="UP000265520">
    <property type="component" value="Unassembled WGS sequence"/>
</dbReference>
<protein>
    <submittedName>
        <fullName evidence="1">Uncharacterized protein</fullName>
    </submittedName>
</protein>
<sequence>MAVEIKICDMWLNMERTIDLTGV</sequence>
<organism evidence="1 2">
    <name type="scientific">Trifolium medium</name>
    <dbReference type="NCBI Taxonomy" id="97028"/>
    <lineage>
        <taxon>Eukaryota</taxon>
        <taxon>Viridiplantae</taxon>
        <taxon>Streptophyta</taxon>
        <taxon>Embryophyta</taxon>
        <taxon>Tracheophyta</taxon>
        <taxon>Spermatophyta</taxon>
        <taxon>Magnoliopsida</taxon>
        <taxon>eudicotyledons</taxon>
        <taxon>Gunneridae</taxon>
        <taxon>Pentapetalae</taxon>
        <taxon>rosids</taxon>
        <taxon>fabids</taxon>
        <taxon>Fabales</taxon>
        <taxon>Fabaceae</taxon>
        <taxon>Papilionoideae</taxon>
        <taxon>50 kb inversion clade</taxon>
        <taxon>NPAAA clade</taxon>
        <taxon>Hologalegina</taxon>
        <taxon>IRL clade</taxon>
        <taxon>Trifolieae</taxon>
        <taxon>Trifolium</taxon>
    </lineage>
</organism>
<name>A0A392U8R4_9FABA</name>
<keyword evidence="2" id="KW-1185">Reference proteome</keyword>
<evidence type="ECO:0000313" key="2">
    <source>
        <dbReference type="Proteomes" id="UP000265520"/>
    </source>
</evidence>
<comment type="caution">
    <text evidence="1">The sequence shown here is derived from an EMBL/GenBank/DDBJ whole genome shotgun (WGS) entry which is preliminary data.</text>
</comment>
<proteinExistence type="predicted"/>
<dbReference type="AlphaFoldDB" id="A0A392U8R4"/>
<evidence type="ECO:0000313" key="1">
    <source>
        <dbReference type="EMBL" id="MCI69772.1"/>
    </source>
</evidence>